<keyword evidence="7" id="KW-0756">Sterol biosynthesis</keyword>
<dbReference type="GO" id="GO:0000247">
    <property type="term" value="F:C-8 sterol isomerase activity"/>
    <property type="evidence" value="ECO:0007669"/>
    <property type="project" value="TreeGrafter"/>
</dbReference>
<keyword evidence="9 13" id="KW-0472">Membrane</keyword>
<evidence type="ECO:0000313" key="17">
    <source>
        <dbReference type="Proteomes" id="UP001151518"/>
    </source>
</evidence>
<evidence type="ECO:0000256" key="10">
    <source>
        <dbReference type="ARBA" id="ARBA00023166"/>
    </source>
</evidence>
<keyword evidence="3" id="KW-0444">Lipid biosynthesis</keyword>
<name>A0A9W8G7E7_9FUNG</name>
<evidence type="ECO:0000256" key="8">
    <source>
        <dbReference type="ARBA" id="ARBA00023098"/>
    </source>
</evidence>
<sequence>MDFLIQNNVVHTGSSIQSSQPQQHPYYPPSLVLDGYNAPKRSTFALVSTMGGAIGVLLSVTYLAYSWKRTAKTISLADRLVAMWFVMCGAMHSLFELYYLTHYSTLCNSQEFAADMWKEYAKSDSRYLSQMPLVFALESITVFVTAPLCWAAAYGVWKSRPEIRHLSQLAASLLHIYSVVLYFGTELLSPESNCRPEPLYYYGYFIAMNIPWLLVPSYLAYNSVGEMIWHMQIAMTCSLDSSGTANFVNK</sequence>
<dbReference type="Pfam" id="PF05241">
    <property type="entry name" value="EBP"/>
    <property type="match status" value="1"/>
</dbReference>
<accession>A0A9W8G7E7</accession>
<comment type="subcellular location">
    <subcellularLocation>
        <location evidence="1">Membrane</location>
        <topology evidence="1">Multi-pass membrane protein</topology>
    </subcellularLocation>
</comment>
<feature type="domain" description="EXPERA" evidence="15">
    <location>
        <begin position="77"/>
        <end position="220"/>
    </location>
</feature>
<keyword evidence="5" id="KW-0752">Steroid biosynthesis</keyword>
<dbReference type="EMBL" id="JANBTW010000031">
    <property type="protein sequence ID" value="KAJ2677547.1"/>
    <property type="molecule type" value="Genomic_DNA"/>
</dbReference>
<evidence type="ECO:0000256" key="7">
    <source>
        <dbReference type="ARBA" id="ARBA00023011"/>
    </source>
</evidence>
<keyword evidence="11" id="KW-0753">Steroid metabolism</keyword>
<evidence type="ECO:0000256" key="12">
    <source>
        <dbReference type="ARBA" id="ARBA00023235"/>
    </source>
</evidence>
<evidence type="ECO:0000256" key="6">
    <source>
        <dbReference type="ARBA" id="ARBA00022989"/>
    </source>
</evidence>
<dbReference type="Proteomes" id="UP001151518">
    <property type="component" value="Unassembled WGS sequence"/>
</dbReference>
<keyword evidence="12" id="KW-0413">Isomerase</keyword>
<comment type="similarity">
    <text evidence="2">Belongs to the EBP family.</text>
</comment>
<dbReference type="OrthoDB" id="58557at2759"/>
<reference evidence="16" key="1">
    <citation type="submission" date="2022-07" db="EMBL/GenBank/DDBJ databases">
        <title>Phylogenomic reconstructions and comparative analyses of Kickxellomycotina fungi.</title>
        <authorList>
            <person name="Reynolds N.K."/>
            <person name="Stajich J.E."/>
            <person name="Barry K."/>
            <person name="Grigoriev I.V."/>
            <person name="Crous P."/>
            <person name="Smith M.E."/>
        </authorList>
    </citation>
    <scope>NUCLEOTIDE SEQUENCE</scope>
    <source>
        <strain evidence="16">NRRL 3115</strain>
    </source>
</reference>
<protein>
    <recommendedName>
        <fullName evidence="15">EXPERA domain-containing protein</fullName>
    </recommendedName>
</protein>
<feature type="transmembrane region" description="Helical" evidence="14">
    <location>
        <begin position="133"/>
        <end position="157"/>
    </location>
</feature>
<organism evidence="16 17">
    <name type="scientific">Coemansia spiralis</name>
    <dbReference type="NCBI Taxonomy" id="417178"/>
    <lineage>
        <taxon>Eukaryota</taxon>
        <taxon>Fungi</taxon>
        <taxon>Fungi incertae sedis</taxon>
        <taxon>Zoopagomycota</taxon>
        <taxon>Kickxellomycotina</taxon>
        <taxon>Kickxellomycetes</taxon>
        <taxon>Kickxellales</taxon>
        <taxon>Kickxellaceae</taxon>
        <taxon>Coemansia</taxon>
    </lineage>
</organism>
<dbReference type="GO" id="GO:0016126">
    <property type="term" value="P:sterol biosynthetic process"/>
    <property type="evidence" value="ECO:0007669"/>
    <property type="project" value="UniProtKB-KW"/>
</dbReference>
<dbReference type="GO" id="GO:0016020">
    <property type="term" value="C:membrane"/>
    <property type="evidence" value="ECO:0007669"/>
    <property type="project" value="UniProtKB-SubCell"/>
</dbReference>
<evidence type="ECO:0000256" key="14">
    <source>
        <dbReference type="SAM" id="Phobius"/>
    </source>
</evidence>
<dbReference type="InterPro" id="IPR033118">
    <property type="entry name" value="EXPERA"/>
</dbReference>
<evidence type="ECO:0000256" key="4">
    <source>
        <dbReference type="ARBA" id="ARBA00022692"/>
    </source>
</evidence>
<evidence type="ECO:0000256" key="11">
    <source>
        <dbReference type="ARBA" id="ARBA00023221"/>
    </source>
</evidence>
<feature type="transmembrane region" description="Helical" evidence="14">
    <location>
        <begin position="169"/>
        <end position="189"/>
    </location>
</feature>
<feature type="transmembrane region" description="Helical" evidence="14">
    <location>
        <begin position="201"/>
        <end position="221"/>
    </location>
</feature>
<dbReference type="InterPro" id="IPR007905">
    <property type="entry name" value="EBP"/>
</dbReference>
<feature type="transmembrane region" description="Helical" evidence="14">
    <location>
        <begin position="43"/>
        <end position="64"/>
    </location>
</feature>
<evidence type="ECO:0000256" key="1">
    <source>
        <dbReference type="ARBA" id="ARBA00004141"/>
    </source>
</evidence>
<dbReference type="PROSITE" id="PS51751">
    <property type="entry name" value="EXPERA"/>
    <property type="match status" value="1"/>
</dbReference>
<comment type="caution">
    <text evidence="16">The sequence shown here is derived from an EMBL/GenBank/DDBJ whole genome shotgun (WGS) entry which is preliminary data.</text>
</comment>
<gene>
    <name evidence="16" type="ORF">GGI25_003067</name>
</gene>
<evidence type="ECO:0000259" key="15">
    <source>
        <dbReference type="PROSITE" id="PS51751"/>
    </source>
</evidence>
<proteinExistence type="inferred from homology"/>
<keyword evidence="4 13" id="KW-0812">Transmembrane</keyword>
<dbReference type="GO" id="GO:0047750">
    <property type="term" value="F:cholestenol delta-isomerase activity"/>
    <property type="evidence" value="ECO:0007669"/>
    <property type="project" value="InterPro"/>
</dbReference>
<evidence type="ECO:0000256" key="9">
    <source>
        <dbReference type="ARBA" id="ARBA00023136"/>
    </source>
</evidence>
<keyword evidence="8" id="KW-0443">Lipid metabolism</keyword>
<dbReference type="AlphaFoldDB" id="A0A9W8G7E7"/>
<evidence type="ECO:0000256" key="13">
    <source>
        <dbReference type="PROSITE-ProRule" id="PRU01087"/>
    </source>
</evidence>
<evidence type="ECO:0000256" key="3">
    <source>
        <dbReference type="ARBA" id="ARBA00022516"/>
    </source>
</evidence>
<dbReference type="PANTHER" id="PTHR14207">
    <property type="entry name" value="STEROL ISOMERASE"/>
    <property type="match status" value="1"/>
</dbReference>
<dbReference type="GO" id="GO:0004769">
    <property type="term" value="F:steroid Delta-isomerase activity"/>
    <property type="evidence" value="ECO:0007669"/>
    <property type="project" value="TreeGrafter"/>
</dbReference>
<keyword evidence="6 13" id="KW-1133">Transmembrane helix</keyword>
<dbReference type="PANTHER" id="PTHR14207:SF0">
    <property type="entry name" value="3-BETA-HYDROXYSTEROID-DELTA(8),DELTA(7)-ISOMERASE"/>
    <property type="match status" value="1"/>
</dbReference>
<keyword evidence="10" id="KW-1207">Sterol metabolism</keyword>
<evidence type="ECO:0000313" key="16">
    <source>
        <dbReference type="EMBL" id="KAJ2677547.1"/>
    </source>
</evidence>
<dbReference type="GO" id="GO:0005783">
    <property type="term" value="C:endoplasmic reticulum"/>
    <property type="evidence" value="ECO:0007669"/>
    <property type="project" value="TreeGrafter"/>
</dbReference>
<evidence type="ECO:0000256" key="2">
    <source>
        <dbReference type="ARBA" id="ARBA00008337"/>
    </source>
</evidence>
<feature type="transmembrane region" description="Helical" evidence="14">
    <location>
        <begin position="76"/>
        <end position="95"/>
    </location>
</feature>
<evidence type="ECO:0000256" key="5">
    <source>
        <dbReference type="ARBA" id="ARBA00022955"/>
    </source>
</evidence>